<evidence type="ECO:0000259" key="3">
    <source>
        <dbReference type="Pfam" id="PF00724"/>
    </source>
</evidence>
<name>A0A202E5J4_9EURY</name>
<sequence>MTSLEDPLSIGDCEIPNRLYRAPLLECAGNGPDSVDTLIDDLEPAAESGVGLIFQGATIVREDGGCAAPGMTRVHDPEFVSRLSRLTDRIHDHGGRIFVQLEHGGLRSMETWHAEHRQENPNLEQLAVSKPPWQLRLADRLGFLEYDPHVLSTEEVYELAADFGRSAAYCTDAGYDGIHLSGANMGIIQQFLSPFYNRRDDEFGGSPEARLEFLALVHEEIRDRAGDVPLVTKVPAETPAPPAPIVRRKLSLTDGIEIARRLERIGYDAVVPVQASVVWDMSIIRGEYPERAWANEALREGYDAAFGSPTRRRLVAFGNWLESLQYDFEPAWNAEFCQRVREQVSIPVLAEGGIRERGEIDRLLGDDSNPAACDMVGMARPFYAEPRLGARLLESGETAAIDEETRVLCESCNNCTVPQATGAPGICRTPAVLRERGTLERAGAYDRKDSD</sequence>
<dbReference type="InterPro" id="IPR051799">
    <property type="entry name" value="NADH_flavin_oxidoreductase"/>
</dbReference>
<gene>
    <name evidence="4" type="ORF">B2G88_13595</name>
</gene>
<reference evidence="4 5" key="1">
    <citation type="submission" date="2017-02" db="EMBL/GenBank/DDBJ databases">
        <title>Natronthermophilus aegyptiacus gen. nov.,sp. nov., an aerobic, extremely halophilic alkalithermophilic archaeon isolated from the athalassohaline Wadi An Natrun, Egypt.</title>
        <authorList>
            <person name="Zhao B."/>
        </authorList>
    </citation>
    <scope>NUCLEOTIDE SEQUENCE [LARGE SCALE GENOMIC DNA]</scope>
    <source>
        <strain evidence="4 5">CGMCC 1.3597</strain>
    </source>
</reference>
<keyword evidence="2" id="KW-0560">Oxidoreductase</keyword>
<proteinExistence type="predicted"/>
<dbReference type="Pfam" id="PF00724">
    <property type="entry name" value="Oxidored_FMN"/>
    <property type="match status" value="1"/>
</dbReference>
<keyword evidence="1" id="KW-0285">Flavoprotein</keyword>
<dbReference type="Gene3D" id="3.20.20.70">
    <property type="entry name" value="Aldolase class I"/>
    <property type="match status" value="1"/>
</dbReference>
<organism evidence="4 5">
    <name type="scientific">Natronolimnobius baerhuensis</name>
    <dbReference type="NCBI Taxonomy" id="253108"/>
    <lineage>
        <taxon>Archaea</taxon>
        <taxon>Methanobacteriati</taxon>
        <taxon>Methanobacteriota</taxon>
        <taxon>Stenosarchaea group</taxon>
        <taxon>Halobacteria</taxon>
        <taxon>Halobacteriales</taxon>
        <taxon>Natrialbaceae</taxon>
        <taxon>Natronolimnobius</taxon>
    </lineage>
</organism>
<evidence type="ECO:0000256" key="1">
    <source>
        <dbReference type="ARBA" id="ARBA00022630"/>
    </source>
</evidence>
<dbReference type="GO" id="GO:0010181">
    <property type="term" value="F:FMN binding"/>
    <property type="evidence" value="ECO:0007669"/>
    <property type="project" value="InterPro"/>
</dbReference>
<dbReference type="SUPFAM" id="SSF51395">
    <property type="entry name" value="FMN-linked oxidoreductases"/>
    <property type="match status" value="1"/>
</dbReference>
<evidence type="ECO:0000256" key="2">
    <source>
        <dbReference type="ARBA" id="ARBA00023002"/>
    </source>
</evidence>
<keyword evidence="5" id="KW-1185">Reference proteome</keyword>
<dbReference type="AlphaFoldDB" id="A0A202E5J4"/>
<dbReference type="OrthoDB" id="24876at2157"/>
<evidence type="ECO:0000313" key="5">
    <source>
        <dbReference type="Proteomes" id="UP000196084"/>
    </source>
</evidence>
<dbReference type="GO" id="GO:0016491">
    <property type="term" value="F:oxidoreductase activity"/>
    <property type="evidence" value="ECO:0007669"/>
    <property type="project" value="UniProtKB-KW"/>
</dbReference>
<dbReference type="PANTHER" id="PTHR43656">
    <property type="entry name" value="BINDING OXIDOREDUCTASE, PUTATIVE (AFU_ORTHOLOGUE AFUA_2G08260)-RELATED"/>
    <property type="match status" value="1"/>
</dbReference>
<feature type="domain" description="NADH:flavin oxidoreductase/NADH oxidase N-terminal" evidence="3">
    <location>
        <begin position="6"/>
        <end position="232"/>
    </location>
</feature>
<accession>A0A202E5J4</accession>
<dbReference type="PANTHER" id="PTHR43656:SF2">
    <property type="entry name" value="BINDING OXIDOREDUCTASE, PUTATIVE (AFU_ORTHOLOGUE AFUA_2G08260)-RELATED"/>
    <property type="match status" value="1"/>
</dbReference>
<dbReference type="RefSeq" id="WP_087715062.1">
    <property type="nucleotide sequence ID" value="NZ_MWPH01000003.1"/>
</dbReference>
<evidence type="ECO:0000313" key="4">
    <source>
        <dbReference type="EMBL" id="OVE83474.1"/>
    </source>
</evidence>
<dbReference type="Proteomes" id="UP000196084">
    <property type="component" value="Unassembled WGS sequence"/>
</dbReference>
<dbReference type="EMBL" id="MWPH01000003">
    <property type="protein sequence ID" value="OVE83474.1"/>
    <property type="molecule type" value="Genomic_DNA"/>
</dbReference>
<protein>
    <submittedName>
        <fullName evidence="4">NADH-dependent flavin oxidoreductase</fullName>
    </submittedName>
</protein>
<dbReference type="InterPro" id="IPR001155">
    <property type="entry name" value="OxRdtase_FMN_N"/>
</dbReference>
<comment type="caution">
    <text evidence="4">The sequence shown here is derived from an EMBL/GenBank/DDBJ whole genome shotgun (WGS) entry which is preliminary data.</text>
</comment>
<dbReference type="InterPro" id="IPR013785">
    <property type="entry name" value="Aldolase_TIM"/>
</dbReference>